<dbReference type="STRING" id="1185652.USDA257_c23690"/>
<dbReference type="KEGG" id="sfd:USDA257_c23690"/>
<protein>
    <submittedName>
        <fullName evidence="1">Uncharacterized protein</fullName>
    </submittedName>
</protein>
<reference evidence="1 2" key="1">
    <citation type="journal article" date="2012" name="J. Bacteriol.">
        <title>Complete genome sequence of the broad-host-range strain Sinorhizobium fredii USDA257.</title>
        <authorList>
            <person name="Schuldes J."/>
            <person name="Rodriguez Orbegoso M."/>
            <person name="Schmeisser C."/>
            <person name="Krishnan H.B."/>
            <person name="Daniel R."/>
            <person name="Streit W.R."/>
        </authorList>
    </citation>
    <scope>NUCLEOTIDE SEQUENCE [LARGE SCALE GENOMIC DNA]</scope>
    <source>
        <strain evidence="1 2">USDA 257</strain>
    </source>
</reference>
<gene>
    <name evidence="1" type="ORF">USDA257_c23690</name>
</gene>
<dbReference type="Proteomes" id="UP000006180">
    <property type="component" value="Chromosome"/>
</dbReference>
<name>I3X4Z0_SINF2</name>
<dbReference type="HOGENOM" id="CLU_2958290_0_0_5"/>
<dbReference type="AlphaFoldDB" id="I3X4Z0"/>
<organism evidence="1 2">
    <name type="scientific">Sinorhizobium fredii (strain USDA 257)</name>
    <dbReference type="NCBI Taxonomy" id="1185652"/>
    <lineage>
        <taxon>Bacteria</taxon>
        <taxon>Pseudomonadati</taxon>
        <taxon>Pseudomonadota</taxon>
        <taxon>Alphaproteobacteria</taxon>
        <taxon>Hyphomicrobiales</taxon>
        <taxon>Rhizobiaceae</taxon>
        <taxon>Sinorhizobium/Ensifer group</taxon>
        <taxon>Sinorhizobium</taxon>
    </lineage>
</organism>
<dbReference type="EMBL" id="CP003563">
    <property type="protein sequence ID" value="AFL50946.1"/>
    <property type="molecule type" value="Genomic_DNA"/>
</dbReference>
<evidence type="ECO:0000313" key="1">
    <source>
        <dbReference type="EMBL" id="AFL50946.1"/>
    </source>
</evidence>
<accession>I3X4Z0</accession>
<proteinExistence type="predicted"/>
<sequence length="59" mass="6901">MPQVLFGQVPQDIAIYGVVLKRTDVLLESERAQHLPVLSGFRRQLNFHILWRGDQRNPF</sequence>
<evidence type="ECO:0000313" key="2">
    <source>
        <dbReference type="Proteomes" id="UP000006180"/>
    </source>
</evidence>
<dbReference type="PATRIC" id="fig|1185652.3.peg.2452"/>